<organism evidence="2 3">
    <name type="scientific">Plectus sambesii</name>
    <dbReference type="NCBI Taxonomy" id="2011161"/>
    <lineage>
        <taxon>Eukaryota</taxon>
        <taxon>Metazoa</taxon>
        <taxon>Ecdysozoa</taxon>
        <taxon>Nematoda</taxon>
        <taxon>Chromadorea</taxon>
        <taxon>Plectida</taxon>
        <taxon>Plectina</taxon>
        <taxon>Plectoidea</taxon>
        <taxon>Plectidae</taxon>
        <taxon>Plectus</taxon>
    </lineage>
</organism>
<dbReference type="AlphaFoldDB" id="A0A914WZA3"/>
<keyword evidence="2" id="KW-1185">Reference proteome</keyword>
<feature type="signal peptide" evidence="1">
    <location>
        <begin position="1"/>
        <end position="18"/>
    </location>
</feature>
<evidence type="ECO:0000313" key="3">
    <source>
        <dbReference type="WBParaSite" id="PSAMB.scaffold5385size21654.g26662.t1"/>
    </source>
</evidence>
<reference evidence="3" key="1">
    <citation type="submission" date="2022-11" db="UniProtKB">
        <authorList>
            <consortium name="WormBaseParasite"/>
        </authorList>
    </citation>
    <scope>IDENTIFICATION</scope>
</reference>
<sequence>MIKFSCIVLLLLYRHVQCQASDDYEDSPATPFHPSAPEIPDNARNINCSTTRNVYISQLPFIEKDDNFYCGNYWWDEWIYVSPYLRIVTQLNARRPFQLRVTVRSFKTETVGPYASNFYRGFWISPRNDSQNFQPGTDIPNGFYDINCMGTDDCSFTTEANRNIDIFMYFDDYAINSYSFVIEDVTKLL</sequence>
<evidence type="ECO:0000313" key="2">
    <source>
        <dbReference type="Proteomes" id="UP000887566"/>
    </source>
</evidence>
<protein>
    <submittedName>
        <fullName evidence="3">Uncharacterized protein</fullName>
    </submittedName>
</protein>
<evidence type="ECO:0000256" key="1">
    <source>
        <dbReference type="SAM" id="SignalP"/>
    </source>
</evidence>
<proteinExistence type="predicted"/>
<name>A0A914WZA3_9BILA</name>
<feature type="chain" id="PRO_5037847822" evidence="1">
    <location>
        <begin position="19"/>
        <end position="189"/>
    </location>
</feature>
<accession>A0A914WZA3</accession>
<dbReference type="WBParaSite" id="PSAMB.scaffold5385size21654.g26662.t1">
    <property type="protein sequence ID" value="PSAMB.scaffold5385size21654.g26662.t1"/>
    <property type="gene ID" value="PSAMB.scaffold5385size21654.g26662"/>
</dbReference>
<dbReference type="Proteomes" id="UP000887566">
    <property type="component" value="Unplaced"/>
</dbReference>
<keyword evidence="1" id="KW-0732">Signal</keyword>